<proteinExistence type="predicted"/>
<accession>A0ABU6MEZ4</accession>
<name>A0ABU6MEZ4_9BACI</name>
<evidence type="ECO:0000313" key="1">
    <source>
        <dbReference type="EMBL" id="MED1203247.1"/>
    </source>
</evidence>
<dbReference type="EMBL" id="JARMAB010000012">
    <property type="protein sequence ID" value="MED1203247.1"/>
    <property type="molecule type" value="Genomic_DNA"/>
</dbReference>
<protein>
    <submittedName>
        <fullName evidence="1">YppF family protein</fullName>
    </submittedName>
</protein>
<dbReference type="Pfam" id="PF14178">
    <property type="entry name" value="YppF"/>
    <property type="match status" value="1"/>
</dbReference>
<comment type="caution">
    <text evidence="1">The sequence shown here is derived from an EMBL/GenBank/DDBJ whole genome shotgun (WGS) entry which is preliminary data.</text>
</comment>
<evidence type="ECO:0000313" key="2">
    <source>
        <dbReference type="Proteomes" id="UP001341444"/>
    </source>
</evidence>
<keyword evidence="2" id="KW-1185">Reference proteome</keyword>
<dbReference type="InterPro" id="IPR025553">
    <property type="entry name" value="YppF"/>
</dbReference>
<organism evidence="1 2">
    <name type="scientific">Heyndrickxia acidicola</name>
    <dbReference type="NCBI Taxonomy" id="209389"/>
    <lineage>
        <taxon>Bacteria</taxon>
        <taxon>Bacillati</taxon>
        <taxon>Bacillota</taxon>
        <taxon>Bacilli</taxon>
        <taxon>Bacillales</taxon>
        <taxon>Bacillaceae</taxon>
        <taxon>Heyndrickxia</taxon>
    </lineage>
</organism>
<sequence length="63" mass="7287">MTLENLIFRYITCRQAVPSHVNALLDYTKKEYIAGNLSIIQYRRLLNELDKRGATPPFDAAME</sequence>
<dbReference type="Proteomes" id="UP001341444">
    <property type="component" value="Unassembled WGS sequence"/>
</dbReference>
<gene>
    <name evidence="1" type="primary">yppF</name>
    <name evidence="1" type="ORF">P4T90_09160</name>
</gene>
<dbReference type="RefSeq" id="WP_066269219.1">
    <property type="nucleotide sequence ID" value="NZ_JARMAB010000012.1"/>
</dbReference>
<reference evidence="1 2" key="1">
    <citation type="submission" date="2023-03" db="EMBL/GenBank/DDBJ databases">
        <title>Bacillus Genome Sequencing.</title>
        <authorList>
            <person name="Dunlap C."/>
        </authorList>
    </citation>
    <scope>NUCLEOTIDE SEQUENCE [LARGE SCALE GENOMIC DNA]</scope>
    <source>
        <strain evidence="1 2">B-23453</strain>
    </source>
</reference>